<comment type="caution">
    <text evidence="3">The sequence shown here is derived from an EMBL/GenBank/DDBJ whole genome shotgun (WGS) entry which is preliminary data.</text>
</comment>
<dbReference type="Pfam" id="PF13563">
    <property type="entry name" value="2_5_RNA_ligase2"/>
    <property type="match status" value="1"/>
</dbReference>
<dbReference type="EMBL" id="JAQAGZ010000002">
    <property type="protein sequence ID" value="MCZ8511582.1"/>
    <property type="molecule type" value="Genomic_DNA"/>
</dbReference>
<comment type="catalytic activity">
    <reaction evidence="2">
        <text>a 3'-end 2',3'-cyclophospho-ribonucleotide-RNA + H2O = a 3'-end 2'-phospho-ribonucleotide-RNA + H(+)</text>
        <dbReference type="Rhea" id="RHEA:11828"/>
        <dbReference type="Rhea" id="RHEA-COMP:10464"/>
        <dbReference type="Rhea" id="RHEA-COMP:17353"/>
        <dbReference type="ChEBI" id="CHEBI:15377"/>
        <dbReference type="ChEBI" id="CHEBI:15378"/>
        <dbReference type="ChEBI" id="CHEBI:83064"/>
        <dbReference type="ChEBI" id="CHEBI:173113"/>
        <dbReference type="EC" id="3.1.4.58"/>
    </reaction>
</comment>
<organism evidence="3 4">
    <name type="scientific">Paenibacillus gyeongsangnamensis</name>
    <dbReference type="NCBI Taxonomy" id="3388067"/>
    <lineage>
        <taxon>Bacteria</taxon>
        <taxon>Bacillati</taxon>
        <taxon>Bacillota</taxon>
        <taxon>Bacilli</taxon>
        <taxon>Bacillales</taxon>
        <taxon>Paenibacillaceae</taxon>
        <taxon>Paenibacillus</taxon>
    </lineage>
</organism>
<proteinExistence type="inferred from homology"/>
<name>A0ABT4Q470_9BACL</name>
<feature type="active site" description="Proton donor" evidence="2">
    <location>
        <position position="40"/>
    </location>
</feature>
<keyword evidence="4" id="KW-1185">Reference proteome</keyword>
<dbReference type="EC" id="3.1.4.58" evidence="2"/>
<evidence type="ECO:0000256" key="2">
    <source>
        <dbReference type="HAMAP-Rule" id="MF_01940"/>
    </source>
</evidence>
<dbReference type="NCBIfam" id="TIGR02258">
    <property type="entry name" value="2_5_ligase"/>
    <property type="match status" value="1"/>
</dbReference>
<dbReference type="InterPro" id="IPR004175">
    <property type="entry name" value="RNA_CPDase"/>
</dbReference>
<comment type="caution">
    <text evidence="2">Lacks conserved residue(s) required for the propagation of feature annotation.</text>
</comment>
<comment type="similarity">
    <text evidence="2">Belongs to the 2H phosphoesterase superfamily. ThpR family.</text>
</comment>
<gene>
    <name evidence="3" type="primary">thpR</name>
    <name evidence="3" type="ORF">O9H85_03860</name>
</gene>
<comment type="function">
    <text evidence="2">Hydrolyzes RNA 2',3'-cyclic phosphodiester to an RNA 2'-phosphomonoester.</text>
</comment>
<dbReference type="RefSeq" id="WP_269879980.1">
    <property type="nucleotide sequence ID" value="NZ_JAQAGZ010000002.1"/>
</dbReference>
<evidence type="ECO:0000313" key="4">
    <source>
        <dbReference type="Proteomes" id="UP001527882"/>
    </source>
</evidence>
<feature type="short sequence motif" description="HXTX 1" evidence="2">
    <location>
        <begin position="40"/>
        <end position="43"/>
    </location>
</feature>
<dbReference type="SUPFAM" id="SSF55144">
    <property type="entry name" value="LigT-like"/>
    <property type="match status" value="1"/>
</dbReference>
<dbReference type="PANTHER" id="PTHR35561:SF1">
    <property type="entry name" value="RNA 2',3'-CYCLIC PHOSPHODIESTERASE"/>
    <property type="match status" value="1"/>
</dbReference>
<sequence>MELFVALDVPLAVKRELRNIQNHLRQFDSSGKYESAENFHLTLSYIGEWTSQETIISHLEHIRFNSFELQLHEPGIFENPGKSVVWVNVKENDRLHALQQMIVQALANAGVLINRFVFVPHISLAYGCNPSISSSFSACKVIPLSFEVSSFYLYVVHSVSESTRFKKLRNFKLF</sequence>
<keyword evidence="1 2" id="KW-0378">Hydrolase</keyword>
<dbReference type="Proteomes" id="UP001527882">
    <property type="component" value="Unassembled WGS sequence"/>
</dbReference>
<dbReference type="PANTHER" id="PTHR35561">
    <property type="entry name" value="RNA 2',3'-CYCLIC PHOSPHODIESTERASE"/>
    <property type="match status" value="1"/>
</dbReference>
<protein>
    <recommendedName>
        <fullName evidence="2">RNA 2',3'-cyclic phosphodiesterase</fullName>
        <shortName evidence="2">RNA 2',3'-CPDase</shortName>
        <ecNumber evidence="2">3.1.4.58</ecNumber>
    </recommendedName>
</protein>
<evidence type="ECO:0000313" key="3">
    <source>
        <dbReference type="EMBL" id="MCZ8511582.1"/>
    </source>
</evidence>
<dbReference type="HAMAP" id="MF_01940">
    <property type="entry name" value="RNA_CPDase"/>
    <property type="match status" value="1"/>
</dbReference>
<evidence type="ECO:0000256" key="1">
    <source>
        <dbReference type="ARBA" id="ARBA00022801"/>
    </source>
</evidence>
<dbReference type="InterPro" id="IPR009097">
    <property type="entry name" value="Cyclic_Pdiesterase"/>
</dbReference>
<reference evidence="3 4" key="1">
    <citation type="submission" date="2022-12" db="EMBL/GenBank/DDBJ databases">
        <title>Draft genome sequence of Paenibacillus sp. dW9.</title>
        <authorList>
            <person name="Choi E.-W."/>
            <person name="Kim D.-U."/>
        </authorList>
    </citation>
    <scope>NUCLEOTIDE SEQUENCE [LARGE SCALE GENOMIC DNA]</scope>
    <source>
        <strain evidence="4">dW9</strain>
    </source>
</reference>
<dbReference type="Gene3D" id="3.90.1140.10">
    <property type="entry name" value="Cyclic phosphodiesterase"/>
    <property type="match status" value="1"/>
</dbReference>
<feature type="active site" description="Proton acceptor" evidence="2">
    <location>
        <position position="121"/>
    </location>
</feature>
<accession>A0ABT4Q470</accession>